<evidence type="ECO:0000256" key="2">
    <source>
        <dbReference type="SAM" id="SignalP"/>
    </source>
</evidence>
<dbReference type="EMBL" id="RQYS01000012">
    <property type="protein sequence ID" value="RRD62388.1"/>
    <property type="molecule type" value="Genomic_DNA"/>
</dbReference>
<dbReference type="PANTHER" id="PTHR30189:SF1">
    <property type="entry name" value="LPS-ASSEMBLY PROTEIN LPTD"/>
    <property type="match status" value="1"/>
</dbReference>
<proteinExistence type="predicted"/>
<evidence type="ECO:0000313" key="4">
    <source>
        <dbReference type="EMBL" id="RRD62388.1"/>
    </source>
</evidence>
<organism evidence="4 5">
    <name type="scientific">Tannerella forsythia</name>
    <name type="common">Bacteroides forsythus</name>
    <dbReference type="NCBI Taxonomy" id="28112"/>
    <lineage>
        <taxon>Bacteria</taxon>
        <taxon>Pseudomonadati</taxon>
        <taxon>Bacteroidota</taxon>
        <taxon>Bacteroidia</taxon>
        <taxon>Bacteroidales</taxon>
        <taxon>Tannerellaceae</taxon>
        <taxon>Tannerella</taxon>
    </lineage>
</organism>
<dbReference type="Proteomes" id="UP000278609">
    <property type="component" value="Unassembled WGS sequence"/>
</dbReference>
<dbReference type="PANTHER" id="PTHR30189">
    <property type="entry name" value="LPS-ASSEMBLY PROTEIN"/>
    <property type="match status" value="1"/>
</dbReference>
<comment type="caution">
    <text evidence="4">The sequence shown here is derived from an EMBL/GenBank/DDBJ whole genome shotgun (WGS) entry which is preliminary data.</text>
</comment>
<evidence type="ECO:0000256" key="1">
    <source>
        <dbReference type="SAM" id="MobiDB-lite"/>
    </source>
</evidence>
<dbReference type="OrthoDB" id="9802320at2"/>
<reference evidence="4 5" key="1">
    <citation type="submission" date="2018-11" db="EMBL/GenBank/DDBJ databases">
        <title>Genomes From Bacteria Associated with the Canine Oral Cavity: a Test Case for Automated Genome-Based Taxonomic Assignment.</title>
        <authorList>
            <person name="Coil D.A."/>
            <person name="Jospin G."/>
            <person name="Darling A.E."/>
            <person name="Wallis C."/>
            <person name="Davis I.J."/>
            <person name="Harris S."/>
            <person name="Eisen J.A."/>
            <person name="Holcombe L.J."/>
            <person name="O'Flynn C."/>
        </authorList>
    </citation>
    <scope>NUCLEOTIDE SEQUENCE [LARGE SCALE GENOMIC DNA]</scope>
    <source>
        <strain evidence="4 5">OH2617_COT-023</strain>
    </source>
</reference>
<accession>A0A3P1XWN2</accession>
<evidence type="ECO:0000259" key="3">
    <source>
        <dbReference type="Pfam" id="PF19838"/>
    </source>
</evidence>
<dbReference type="InterPro" id="IPR050218">
    <property type="entry name" value="LptD"/>
</dbReference>
<dbReference type="AlphaFoldDB" id="A0A3P1XWN2"/>
<keyword evidence="2" id="KW-0732">Signal</keyword>
<protein>
    <submittedName>
        <fullName evidence="4">LPS-assembly protein LptD</fullName>
    </submittedName>
</protein>
<dbReference type="RefSeq" id="WP_124750960.1">
    <property type="nucleotide sequence ID" value="NZ_RQYS01000012.1"/>
</dbReference>
<sequence length="919" mass="104285">MFLKQLIGWIACVCALCTNGRVQAQESVTAVGSLNDSIAVPLPDSLLHITSDTTLRIDTVAVDTTARKKSMLEAPVTYQASDSIVLTGSNMAFLYGESNVKYQNIELQAERIEMSMDSSIVYATFALDSVGAEYGYPLFVEGEQQIEAKNMRYNFRSRKAYANEVLTQQGEGFLTAGVTKKMPDDAMNMINGRYTTCDEHDHPHFYIKMTKAKVRPGKDIVTGPAYLVIEDVPLFPIGLPFAFFPFSSTYSSGIIMPTYGDEMARGFNLRNGGYYFAISDYVDLALTGEIYTKGSWGLAARSSYRKRYKYSGAFDASYLVTKTGDKGLPDYSVSKDFRIAWTHSQDMKANPYRTFSASVNFATSSYSRNQLNMLYTPDATNNNKGSSISISQRFPNSPINISATMNINQRSQDSSLSVTLPDMNISMSSIYPLKRKHIVGKERWYEKISISYSGYFRNTIHTKENEFFRKNLIKDWKHGMQHSIPISATYNFGFLNISPSVNYTERWLTDKVYHAYDTVRNTLMPVDTVYGFYRVYNYNAAISASTTLYGFFKPWAIFGDKVKMIRHRMEPSVSFSMSPDFGSRKYGYYEDYSYVNRRGETVTGVYSPFKDAMFGPPGRGKQGALNFAVENNVEMKIRSDADSTGERKISLIEKLNLNISYNLAADSFKWSDLNVGLNLRLSKSYSLILSGVFDVYTYGYDAKNQRAYPINKTRWQAGKGFPRLRSTGTSISYTFNNDTFKKWFGGKGSRKDEDASTNEEGNETTPDGKQDEPGQTKGGRLRKAKKTNAGEYDEDGYYNATVPWNFSFHYNMGLGYGNFNPQKMEYNYRLTHRLSFNGSIQPTKNWRISMHGSFDVEHRRFDEITCSISRDLHCFQMSANIKPIGAYKSYSFSIAVNSSLLKDLKYNQSNTNRDRQSWY</sequence>
<gene>
    <name evidence="4" type="ORF">EII40_03865</name>
</gene>
<feature type="chain" id="PRO_5018011412" evidence="2">
    <location>
        <begin position="25"/>
        <end position="919"/>
    </location>
</feature>
<dbReference type="GO" id="GO:1990351">
    <property type="term" value="C:transporter complex"/>
    <property type="evidence" value="ECO:0007669"/>
    <property type="project" value="TreeGrafter"/>
</dbReference>
<dbReference type="InterPro" id="IPR045659">
    <property type="entry name" value="LptD_2"/>
</dbReference>
<dbReference type="Pfam" id="PF19838">
    <property type="entry name" value="LptD_2"/>
    <property type="match status" value="1"/>
</dbReference>
<evidence type="ECO:0000313" key="5">
    <source>
        <dbReference type="Proteomes" id="UP000278609"/>
    </source>
</evidence>
<feature type="signal peptide" evidence="2">
    <location>
        <begin position="1"/>
        <end position="24"/>
    </location>
</feature>
<feature type="domain" description="LPS-assembly protein LptD central" evidence="3">
    <location>
        <begin position="220"/>
        <end position="696"/>
    </location>
</feature>
<feature type="region of interest" description="Disordered" evidence="1">
    <location>
        <begin position="746"/>
        <end position="786"/>
    </location>
</feature>
<dbReference type="GO" id="GO:0009279">
    <property type="term" value="C:cell outer membrane"/>
    <property type="evidence" value="ECO:0007669"/>
    <property type="project" value="TreeGrafter"/>
</dbReference>
<name>A0A3P1XWN2_TANFO</name>